<dbReference type="SMART" id="SM00369">
    <property type="entry name" value="LRR_TYP"/>
    <property type="match status" value="3"/>
</dbReference>
<dbReference type="SMART" id="SM00364">
    <property type="entry name" value="LRR_BAC"/>
    <property type="match status" value="3"/>
</dbReference>
<keyword evidence="2" id="KW-0677">Repeat</keyword>
<dbReference type="GO" id="GO:0005737">
    <property type="term" value="C:cytoplasm"/>
    <property type="evidence" value="ECO:0007669"/>
    <property type="project" value="TreeGrafter"/>
</dbReference>
<dbReference type="PANTHER" id="PTHR48051:SF1">
    <property type="entry name" value="RAS SUPPRESSOR PROTEIN 1"/>
    <property type="match status" value="1"/>
</dbReference>
<dbReference type="AlphaFoldDB" id="A0A7J5U5J8"/>
<dbReference type="InterPro" id="IPR001611">
    <property type="entry name" value="Leu-rich_rpt"/>
</dbReference>
<dbReference type="EMBL" id="WELI01000001">
    <property type="protein sequence ID" value="KAB7732420.1"/>
    <property type="molecule type" value="Genomic_DNA"/>
</dbReference>
<dbReference type="InterPro" id="IPR032675">
    <property type="entry name" value="LRR_dom_sf"/>
</dbReference>
<proteinExistence type="predicted"/>
<dbReference type="PROSITE" id="PS51450">
    <property type="entry name" value="LRR"/>
    <property type="match status" value="1"/>
</dbReference>
<dbReference type="PANTHER" id="PTHR48051">
    <property type="match status" value="1"/>
</dbReference>
<evidence type="ECO:0008006" key="5">
    <source>
        <dbReference type="Google" id="ProtNLM"/>
    </source>
</evidence>
<evidence type="ECO:0000313" key="3">
    <source>
        <dbReference type="EMBL" id="KAB7732420.1"/>
    </source>
</evidence>
<dbReference type="RefSeq" id="WP_152121703.1">
    <property type="nucleotide sequence ID" value="NZ_WELI01000001.1"/>
</dbReference>
<dbReference type="InterPro" id="IPR003591">
    <property type="entry name" value="Leu-rich_rpt_typical-subtyp"/>
</dbReference>
<dbReference type="InterPro" id="IPR025875">
    <property type="entry name" value="Leu-rich_rpt_4"/>
</dbReference>
<organism evidence="3 4">
    <name type="scientific">Rudanella paleaurantiibacter</name>
    <dbReference type="NCBI Taxonomy" id="2614655"/>
    <lineage>
        <taxon>Bacteria</taxon>
        <taxon>Pseudomonadati</taxon>
        <taxon>Bacteroidota</taxon>
        <taxon>Cytophagia</taxon>
        <taxon>Cytophagales</taxon>
        <taxon>Cytophagaceae</taxon>
        <taxon>Rudanella</taxon>
    </lineage>
</organism>
<gene>
    <name evidence="3" type="ORF">F5984_00180</name>
</gene>
<evidence type="ECO:0000313" key="4">
    <source>
        <dbReference type="Proteomes" id="UP000488299"/>
    </source>
</evidence>
<accession>A0A7J5U5J8</accession>
<dbReference type="InterPro" id="IPR050216">
    <property type="entry name" value="LRR_domain-containing"/>
</dbReference>
<keyword evidence="1" id="KW-0433">Leucine-rich repeat</keyword>
<keyword evidence="4" id="KW-1185">Reference proteome</keyword>
<sequence length="210" mass="24009">MDYRILLRIEAVANGHTDTLTLDNLHLTELPDAVFDLPHLRVLSVRGFGLQSHQGIISLLEKVPAPGSAELAEELKKQEEDLQNELKIPRQLRSLDARIGQLKSLEVLDLGYNQLDYLPDTLGDLVNLRKLIARNNLLSSVPASLSHLPKLELLDIRHNPITTTPEIPRLVVYEEQKNHFRLQKNLAIKQNDFELASWFYKQETQFGLHM</sequence>
<dbReference type="Pfam" id="PF00560">
    <property type="entry name" value="LRR_1"/>
    <property type="match status" value="1"/>
</dbReference>
<evidence type="ECO:0000256" key="1">
    <source>
        <dbReference type="ARBA" id="ARBA00022614"/>
    </source>
</evidence>
<dbReference type="Proteomes" id="UP000488299">
    <property type="component" value="Unassembled WGS sequence"/>
</dbReference>
<name>A0A7J5U5J8_9BACT</name>
<protein>
    <recommendedName>
        <fullName evidence="5">Leucine-rich repeat domain-containing protein</fullName>
    </recommendedName>
</protein>
<dbReference type="SUPFAM" id="SSF52058">
    <property type="entry name" value="L domain-like"/>
    <property type="match status" value="1"/>
</dbReference>
<dbReference type="Pfam" id="PF12799">
    <property type="entry name" value="LRR_4"/>
    <property type="match status" value="1"/>
</dbReference>
<evidence type="ECO:0000256" key="2">
    <source>
        <dbReference type="ARBA" id="ARBA00022737"/>
    </source>
</evidence>
<reference evidence="3 4" key="1">
    <citation type="submission" date="2019-10" db="EMBL/GenBank/DDBJ databases">
        <title>Rudanella paleaurantiibacter sp. nov., isolated from sludge.</title>
        <authorList>
            <person name="Xu S.Q."/>
        </authorList>
    </citation>
    <scope>NUCLEOTIDE SEQUENCE [LARGE SCALE GENOMIC DNA]</scope>
    <source>
        <strain evidence="3 4">HX-22-17</strain>
    </source>
</reference>
<comment type="caution">
    <text evidence="3">The sequence shown here is derived from an EMBL/GenBank/DDBJ whole genome shotgun (WGS) entry which is preliminary data.</text>
</comment>
<dbReference type="Gene3D" id="3.80.10.10">
    <property type="entry name" value="Ribonuclease Inhibitor"/>
    <property type="match status" value="1"/>
</dbReference>